<keyword evidence="3" id="KW-1185">Reference proteome</keyword>
<dbReference type="AlphaFoldDB" id="A0A4P6KEG5"/>
<reference evidence="2 3" key="1">
    <citation type="submission" date="2019-02" db="EMBL/GenBank/DDBJ databases">
        <authorList>
            <person name="Sun L."/>
            <person name="Pan D."/>
            <person name="Wu X."/>
        </authorList>
    </citation>
    <scope>NUCLEOTIDE SEQUENCE [LARGE SCALE GENOMIC DNA]</scope>
    <source>
        <strain evidence="2 3">JW-1</strain>
    </source>
</reference>
<proteinExistence type="predicted"/>
<gene>
    <name evidence="2" type="ORF">EVS81_08090</name>
</gene>
<dbReference type="KEGG" id="ltr:EVS81_08090"/>
<dbReference type="EMBL" id="CP035806">
    <property type="protein sequence ID" value="QBE48796.1"/>
    <property type="molecule type" value="Genomic_DNA"/>
</dbReference>
<feature type="transmembrane region" description="Helical" evidence="1">
    <location>
        <begin position="57"/>
        <end position="82"/>
    </location>
</feature>
<evidence type="ECO:0000313" key="2">
    <source>
        <dbReference type="EMBL" id="QBE48796.1"/>
    </source>
</evidence>
<dbReference type="OrthoDB" id="4991467at2"/>
<dbReference type="Proteomes" id="UP000289260">
    <property type="component" value="Chromosome"/>
</dbReference>
<keyword evidence="1" id="KW-1133">Transmembrane helix</keyword>
<keyword evidence="1" id="KW-0812">Transmembrane</keyword>
<evidence type="ECO:0000313" key="3">
    <source>
        <dbReference type="Proteomes" id="UP000289260"/>
    </source>
</evidence>
<evidence type="ECO:0000256" key="1">
    <source>
        <dbReference type="SAM" id="Phobius"/>
    </source>
</evidence>
<organism evidence="2 3">
    <name type="scientific">Leucobacter triazinivorans</name>
    <dbReference type="NCBI Taxonomy" id="1784719"/>
    <lineage>
        <taxon>Bacteria</taxon>
        <taxon>Bacillati</taxon>
        <taxon>Actinomycetota</taxon>
        <taxon>Actinomycetes</taxon>
        <taxon>Micrococcales</taxon>
        <taxon>Microbacteriaceae</taxon>
        <taxon>Leucobacter</taxon>
    </lineage>
</organism>
<accession>A0A4P6KEG5</accession>
<sequence>MTAHERQRGVAEAAAARAELYDTLSQLKDRLNYAQRIDDAVADAKVRIGEQKRRNPLGFAVGVAGVAATAGLVVWGAASAIAKRLR</sequence>
<protein>
    <submittedName>
        <fullName evidence="2">DUF3618 domain-containing protein</fullName>
    </submittedName>
</protein>
<keyword evidence="1" id="KW-0472">Membrane</keyword>
<dbReference type="RefSeq" id="WP_130109931.1">
    <property type="nucleotide sequence ID" value="NZ_CP035806.1"/>
</dbReference>
<name>A0A4P6KEG5_9MICO</name>